<organism evidence="8 9">
    <name type="scientific">Psophocarpus tetragonolobus</name>
    <name type="common">Winged bean</name>
    <name type="synonym">Dolichos tetragonolobus</name>
    <dbReference type="NCBI Taxonomy" id="3891"/>
    <lineage>
        <taxon>Eukaryota</taxon>
        <taxon>Viridiplantae</taxon>
        <taxon>Streptophyta</taxon>
        <taxon>Embryophyta</taxon>
        <taxon>Tracheophyta</taxon>
        <taxon>Spermatophyta</taxon>
        <taxon>Magnoliopsida</taxon>
        <taxon>eudicotyledons</taxon>
        <taxon>Gunneridae</taxon>
        <taxon>Pentapetalae</taxon>
        <taxon>rosids</taxon>
        <taxon>fabids</taxon>
        <taxon>Fabales</taxon>
        <taxon>Fabaceae</taxon>
        <taxon>Papilionoideae</taxon>
        <taxon>50 kb inversion clade</taxon>
        <taxon>NPAAA clade</taxon>
        <taxon>indigoferoid/millettioid clade</taxon>
        <taxon>Phaseoleae</taxon>
        <taxon>Psophocarpus</taxon>
    </lineage>
</organism>
<dbReference type="GO" id="GO:0005829">
    <property type="term" value="C:cytosol"/>
    <property type="evidence" value="ECO:0007669"/>
    <property type="project" value="GOC"/>
</dbReference>
<feature type="transmembrane region" description="Helical" evidence="7">
    <location>
        <begin position="110"/>
        <end position="136"/>
    </location>
</feature>
<keyword evidence="5 7" id="KW-0472">Membrane</keyword>
<keyword evidence="4" id="KW-0333">Golgi apparatus</keyword>
<gene>
    <name evidence="8" type="ORF">VNO78_14645</name>
</gene>
<dbReference type="AlphaFoldDB" id="A0AAN9SD89"/>
<evidence type="ECO:0000256" key="6">
    <source>
        <dbReference type="ARBA" id="ARBA00025799"/>
    </source>
</evidence>
<name>A0AAN9SD89_PSOTE</name>
<reference evidence="8 9" key="1">
    <citation type="submission" date="2024-01" db="EMBL/GenBank/DDBJ databases">
        <title>The genomes of 5 underutilized Papilionoideae crops provide insights into root nodulation and disease resistanc.</title>
        <authorList>
            <person name="Jiang F."/>
        </authorList>
    </citation>
    <scope>NUCLEOTIDE SEQUENCE [LARGE SCALE GENOMIC DNA]</scope>
    <source>
        <strain evidence="8">DUOXIRENSHENG_FW03</strain>
        <tissue evidence="8">Leaves</tissue>
    </source>
</reference>
<dbReference type="EMBL" id="JAYMYS010000004">
    <property type="protein sequence ID" value="KAK7394126.1"/>
    <property type="molecule type" value="Genomic_DNA"/>
</dbReference>
<dbReference type="InterPro" id="IPR007305">
    <property type="entry name" value="Vesicle_transpt_Got1/SFT2"/>
</dbReference>
<keyword evidence="9" id="KW-1185">Reference proteome</keyword>
<evidence type="ECO:0000313" key="9">
    <source>
        <dbReference type="Proteomes" id="UP001386955"/>
    </source>
</evidence>
<evidence type="ECO:0000313" key="8">
    <source>
        <dbReference type="EMBL" id="KAK7394126.1"/>
    </source>
</evidence>
<dbReference type="GO" id="GO:0042147">
    <property type="term" value="P:retrograde transport, endosome to Golgi"/>
    <property type="evidence" value="ECO:0007669"/>
    <property type="project" value="InterPro"/>
</dbReference>
<feature type="transmembrane region" description="Helical" evidence="7">
    <location>
        <begin position="72"/>
        <end position="90"/>
    </location>
</feature>
<sequence length="196" mass="21923">MHGGGVMVEVEIDSSKTHEVKETCSNMVVVKSKVLSFDNGIFYNVAEIGIGLIGFGIFFTFLGIILFFDRGLLALGNIFSLAGVAIILGWRSTLSLFTNTANYKGSASFLLGLFFIFVRWPILGIILEIYGCIFLFRDFWSSIKMFLYHIPVVGWVIQFISPAESDSGVNKVFTPDYQFPVRATPWLLDCNRRGYG</sequence>
<evidence type="ECO:0000256" key="7">
    <source>
        <dbReference type="SAM" id="Phobius"/>
    </source>
</evidence>
<dbReference type="GO" id="GO:0000139">
    <property type="term" value="C:Golgi membrane"/>
    <property type="evidence" value="ECO:0007669"/>
    <property type="project" value="UniProtKB-SubCell"/>
</dbReference>
<dbReference type="InterPro" id="IPR045176">
    <property type="entry name" value="Got1"/>
</dbReference>
<comment type="caution">
    <text evidence="8">The sequence shown here is derived from an EMBL/GenBank/DDBJ whole genome shotgun (WGS) entry which is preliminary data.</text>
</comment>
<comment type="similarity">
    <text evidence="6">Belongs to the GOT1 family.</text>
</comment>
<evidence type="ECO:0000256" key="2">
    <source>
        <dbReference type="ARBA" id="ARBA00022692"/>
    </source>
</evidence>
<keyword evidence="3 7" id="KW-1133">Transmembrane helix</keyword>
<dbReference type="PANTHER" id="PTHR21493:SF246">
    <property type="entry name" value="GOT1_SFT2-LIKE VESCICLE TRANSPORT PROTEIN FAMILY"/>
    <property type="match status" value="1"/>
</dbReference>
<feature type="transmembrane region" description="Helical" evidence="7">
    <location>
        <begin position="41"/>
        <end position="65"/>
    </location>
</feature>
<dbReference type="Pfam" id="PF04178">
    <property type="entry name" value="Got1"/>
    <property type="match status" value="1"/>
</dbReference>
<accession>A0AAN9SD89</accession>
<proteinExistence type="inferred from homology"/>
<comment type="subcellular location">
    <subcellularLocation>
        <location evidence="1">Golgi apparatus membrane</location>
        <topology evidence="1">Multi-pass membrane protein</topology>
    </subcellularLocation>
</comment>
<dbReference type="Proteomes" id="UP001386955">
    <property type="component" value="Unassembled WGS sequence"/>
</dbReference>
<evidence type="ECO:0000256" key="5">
    <source>
        <dbReference type="ARBA" id="ARBA00023136"/>
    </source>
</evidence>
<evidence type="ECO:0000256" key="3">
    <source>
        <dbReference type="ARBA" id="ARBA00022989"/>
    </source>
</evidence>
<evidence type="ECO:0000256" key="1">
    <source>
        <dbReference type="ARBA" id="ARBA00004653"/>
    </source>
</evidence>
<dbReference type="GO" id="GO:0006888">
    <property type="term" value="P:endoplasmic reticulum to Golgi vesicle-mediated transport"/>
    <property type="evidence" value="ECO:0007669"/>
    <property type="project" value="InterPro"/>
</dbReference>
<evidence type="ECO:0000256" key="4">
    <source>
        <dbReference type="ARBA" id="ARBA00023034"/>
    </source>
</evidence>
<keyword evidence="2 7" id="KW-0812">Transmembrane</keyword>
<protein>
    <recommendedName>
        <fullName evidence="10">Vesicle transport protein GOT1</fullName>
    </recommendedName>
</protein>
<evidence type="ECO:0008006" key="10">
    <source>
        <dbReference type="Google" id="ProtNLM"/>
    </source>
</evidence>
<dbReference type="PANTHER" id="PTHR21493">
    <property type="entry name" value="CGI-141-RELATED/LIPASE CONTAINING PROTEIN"/>
    <property type="match status" value="1"/>
</dbReference>